<keyword evidence="1" id="KW-0167">Capsid protein</keyword>
<gene>
    <name evidence="1" type="ORF">D4A35_15270</name>
</gene>
<evidence type="ECO:0000313" key="2">
    <source>
        <dbReference type="Proteomes" id="UP000326961"/>
    </source>
</evidence>
<dbReference type="InterPro" id="IPR014867">
    <property type="entry name" value="Spore_coat_CotH_CotH2/3/7"/>
</dbReference>
<reference evidence="1 2" key="1">
    <citation type="submission" date="2018-09" db="EMBL/GenBank/DDBJ databases">
        <title>A clostridial neurotoxin that targets Anopheles mosquitoes.</title>
        <authorList>
            <person name="Contreras E."/>
            <person name="Masuyer G."/>
            <person name="Qureshi N."/>
            <person name="Chawla S."/>
            <person name="Lim H.L."/>
            <person name="Chen J."/>
            <person name="Stenmark P."/>
            <person name="Gill S."/>
        </authorList>
    </citation>
    <scope>NUCLEOTIDE SEQUENCE [LARGE SCALE GENOMIC DNA]</scope>
    <source>
        <strain evidence="1 2">Cbm</strain>
    </source>
</reference>
<dbReference type="EMBL" id="CP032452">
    <property type="protein sequence ID" value="QEZ70186.1"/>
    <property type="molecule type" value="Genomic_DNA"/>
</dbReference>
<keyword evidence="1" id="KW-0946">Virion</keyword>
<organism evidence="1 2">
    <name type="scientific">Paraclostridium bifermentans</name>
    <name type="common">Clostridium bifermentans</name>
    <dbReference type="NCBI Taxonomy" id="1490"/>
    <lineage>
        <taxon>Bacteria</taxon>
        <taxon>Bacillati</taxon>
        <taxon>Bacillota</taxon>
        <taxon>Clostridia</taxon>
        <taxon>Peptostreptococcales</taxon>
        <taxon>Peptostreptococcaceae</taxon>
        <taxon>Paraclostridium</taxon>
    </lineage>
</organism>
<sequence>MKKDIFKSFVAITFLFLTLLIVANLSNIKELSQKEFEKVKQKNFKAYQQESKISKDYNLPIVLIDTDGNSIKREDKTVGQIQIYDNKSGLNRLSDTPNLTSRASFKIRGNSTSKYPKKQYIIKLMDKKGGEKEKSLLGMPRDSEWVLNAPFADKSLMRNYIALETSSKIMGYAPRVKFCEVFLVDNKSLNIDDSNYQGVYMMIEKINRGEDRVDITKTIEGRNDTSFILAKNRQKEGDIEVDSYGKEISLYNNGLNIEYPKKDLTPGKYRYIQRYISEFERMLYSDKFNDPDIGYKKYIDDDSFVDFYIINEFFKNTDAGIYSTYMYKDYNGKMKAGPVWDFNQSLGNHTEDIGQPYDYKGFFMNQRPWFDRLIEDKLFANKVVNRYKELRKTYLSDEYLIGEVDKAQEKLGKSIERNFNKWPIKLCNQAEVFEENSSDLFSDSNIKTPQEYIEFLDKHSHLLKSTEGKAKSYEEELNLMKNFIQNRGKWMDQNINTLSKWAI</sequence>
<proteinExistence type="predicted"/>
<accession>A0A5P3XIQ1</accession>
<dbReference type="RefSeq" id="WP_150887104.1">
    <property type="nucleotide sequence ID" value="NZ_CP032452.1"/>
</dbReference>
<protein>
    <submittedName>
        <fullName evidence="1">Spore coat protein CotH</fullName>
    </submittedName>
</protein>
<name>A0A5P3XIQ1_PARBF</name>
<dbReference type="Pfam" id="PF08757">
    <property type="entry name" value="CotH"/>
    <property type="match status" value="1"/>
</dbReference>
<evidence type="ECO:0000313" key="1">
    <source>
        <dbReference type="EMBL" id="QEZ70186.1"/>
    </source>
</evidence>
<dbReference type="Proteomes" id="UP000326961">
    <property type="component" value="Chromosome"/>
</dbReference>
<dbReference type="AlphaFoldDB" id="A0A5P3XIQ1"/>